<organism evidence="10 11">
    <name type="scientific">Puccinia graminis f. sp. tritici (strain CRL 75-36-700-3 / race SCCL)</name>
    <name type="common">Black stem rust fungus</name>
    <dbReference type="NCBI Taxonomy" id="418459"/>
    <lineage>
        <taxon>Eukaryota</taxon>
        <taxon>Fungi</taxon>
        <taxon>Dikarya</taxon>
        <taxon>Basidiomycota</taxon>
        <taxon>Pucciniomycotina</taxon>
        <taxon>Pucciniomycetes</taxon>
        <taxon>Pucciniales</taxon>
        <taxon>Pucciniaceae</taxon>
        <taxon>Puccinia</taxon>
    </lineage>
</organism>
<keyword evidence="2" id="KW-0547">Nucleotide-binding</keyword>
<dbReference type="GO" id="GO:0005694">
    <property type="term" value="C:chromosome"/>
    <property type="evidence" value="ECO:0000318"/>
    <property type="project" value="GO_Central"/>
</dbReference>
<dbReference type="KEGG" id="pgr:PGTG_01550"/>
<evidence type="ECO:0000256" key="7">
    <source>
        <dbReference type="ARBA" id="ARBA00034808"/>
    </source>
</evidence>
<evidence type="ECO:0000256" key="1">
    <source>
        <dbReference type="ARBA" id="ARBA00005446"/>
    </source>
</evidence>
<dbReference type="GO" id="GO:0006260">
    <property type="term" value="P:DNA replication"/>
    <property type="evidence" value="ECO:0000318"/>
    <property type="project" value="GO_Central"/>
</dbReference>
<proteinExistence type="inferred from homology"/>
<keyword evidence="4" id="KW-0238">DNA-binding</keyword>
<dbReference type="GeneID" id="10547239"/>
<name>E3JSI4_PUCGT</name>
<reference evidence="11" key="2">
    <citation type="journal article" date="2011" name="Proc. Natl. Acad. Sci. U.S.A.">
        <title>Obligate biotrophy features unraveled by the genomic analysis of rust fungi.</title>
        <authorList>
            <person name="Duplessis S."/>
            <person name="Cuomo C.A."/>
            <person name="Lin Y.-C."/>
            <person name="Aerts A."/>
            <person name="Tisserant E."/>
            <person name="Veneault-Fourrey C."/>
            <person name="Joly D.L."/>
            <person name="Hacquard S."/>
            <person name="Amselem J."/>
            <person name="Cantarel B.L."/>
            <person name="Chiu R."/>
            <person name="Coutinho P.M."/>
            <person name="Feau N."/>
            <person name="Field M."/>
            <person name="Frey P."/>
            <person name="Gelhaye E."/>
            <person name="Goldberg J."/>
            <person name="Grabherr M.G."/>
            <person name="Kodira C.D."/>
            <person name="Kohler A."/>
            <person name="Kuees U."/>
            <person name="Lindquist E.A."/>
            <person name="Lucas S.M."/>
            <person name="Mago R."/>
            <person name="Mauceli E."/>
            <person name="Morin E."/>
            <person name="Murat C."/>
            <person name="Pangilinan J.L."/>
            <person name="Park R."/>
            <person name="Pearson M."/>
            <person name="Quesneville H."/>
            <person name="Rouhier N."/>
            <person name="Sakthikumar S."/>
            <person name="Salamov A.A."/>
            <person name="Schmutz J."/>
            <person name="Selles B."/>
            <person name="Shapiro H."/>
            <person name="Tanguay P."/>
            <person name="Tuskan G.A."/>
            <person name="Henrissat B."/>
            <person name="Van de Peer Y."/>
            <person name="Rouze P."/>
            <person name="Ellis J.G."/>
            <person name="Dodds P.N."/>
            <person name="Schein J.E."/>
            <person name="Zhong S."/>
            <person name="Hamelin R.C."/>
            <person name="Grigoriev I.V."/>
            <person name="Szabo L.J."/>
            <person name="Martin F."/>
        </authorList>
    </citation>
    <scope>NUCLEOTIDE SEQUENCE [LARGE SCALE GENOMIC DNA]</scope>
    <source>
        <strain evidence="11">CRL 75-36-700-3 / race SCCL</strain>
    </source>
</reference>
<keyword evidence="11" id="KW-1185">Reference proteome</keyword>
<comment type="catalytic activity">
    <reaction evidence="6">
        <text>Couples ATP hydrolysis with the unwinding of duplex DNA by translocating in the 3'-5' direction.</text>
        <dbReference type="EC" id="5.6.2.4"/>
    </reaction>
</comment>
<keyword evidence="5" id="KW-0413">Isomerase</keyword>
<dbReference type="PROSITE" id="PS51192">
    <property type="entry name" value="HELICASE_ATP_BIND_1"/>
    <property type="match status" value="1"/>
</dbReference>
<dbReference type="OrthoDB" id="5409596at2759"/>
<evidence type="ECO:0000256" key="4">
    <source>
        <dbReference type="ARBA" id="ARBA00023125"/>
    </source>
</evidence>
<dbReference type="GO" id="GO:0043138">
    <property type="term" value="F:3'-5' DNA helicase activity"/>
    <property type="evidence" value="ECO:0000318"/>
    <property type="project" value="GO_Central"/>
</dbReference>
<evidence type="ECO:0000256" key="3">
    <source>
        <dbReference type="ARBA" id="ARBA00022840"/>
    </source>
</evidence>
<evidence type="ECO:0000256" key="6">
    <source>
        <dbReference type="ARBA" id="ARBA00034617"/>
    </source>
</evidence>
<dbReference type="GO" id="GO:0003677">
    <property type="term" value="F:DNA binding"/>
    <property type="evidence" value="ECO:0007669"/>
    <property type="project" value="UniProtKB-KW"/>
</dbReference>
<dbReference type="PANTHER" id="PTHR13710">
    <property type="entry name" value="DNA HELICASE RECQ FAMILY MEMBER"/>
    <property type="match status" value="1"/>
</dbReference>
<evidence type="ECO:0000256" key="8">
    <source>
        <dbReference type="SAM" id="MobiDB-lite"/>
    </source>
</evidence>
<feature type="region of interest" description="Disordered" evidence="8">
    <location>
        <begin position="460"/>
        <end position="492"/>
    </location>
</feature>
<dbReference type="AlphaFoldDB" id="E3JSI4"/>
<dbReference type="STRING" id="418459.E3JSI4"/>
<dbReference type="Pfam" id="PF00270">
    <property type="entry name" value="DEAD"/>
    <property type="match status" value="1"/>
</dbReference>
<gene>
    <name evidence="10" type="ORF">PGTG_01550</name>
</gene>
<dbReference type="InterPro" id="IPR027417">
    <property type="entry name" value="P-loop_NTPase"/>
</dbReference>
<evidence type="ECO:0000313" key="11">
    <source>
        <dbReference type="Proteomes" id="UP000008783"/>
    </source>
</evidence>
<sequence length="492" mass="55239">MGASLYKKIYEKSDDKLKEFIIESSIKTYQQEPKRLQVDAVFNLARGRNTFLLAGTGFGKSRISEMYFNMIPKMKRAVVLVLNPLDSLGDNQVLEKEKAGFTAINLTKMNFNKKTADAILNGDYNFIYLSPEIFLNSKSFDQVYFSTTFQNRLALIVIDEAHMVYIWGLVESSTSKIVTSVHLRIEDYALFRPCYGKLGPHLLFRNDKPILLLSATCRPVAVEGIMKSLKLTDDNLDILRGELTRPEIRIIRVEMDYSLASSLDLVKVFPSANDVPDEEMVPSLIYSSSRNRTLIAMDVVDLARETPGAAFRSPSSCIRRFHSCTGDQDKVDCIDDFASGKFPLISCTMALGLGQNWKRVRMVTHLGRGDPASISQMFGRCGRDGRQGLAIMFVEKIRRNGKNSVDQFGQGTYQSDLDRLDALAITPVCLRVAFAIDNLLGYIPLSVDDPGYIQEKAREIKEGMTESNSDSQYQPQISLQACGHEEEEDSRG</sequence>
<dbReference type="Pfam" id="PF00271">
    <property type="entry name" value="Helicase_C"/>
    <property type="match status" value="1"/>
</dbReference>
<feature type="compositionally biased region" description="Polar residues" evidence="8">
    <location>
        <begin position="465"/>
        <end position="479"/>
    </location>
</feature>
<dbReference type="OMA" id="IRIEMAY"/>
<dbReference type="GO" id="GO:0009378">
    <property type="term" value="F:four-way junction helicase activity"/>
    <property type="evidence" value="ECO:0000318"/>
    <property type="project" value="GO_Central"/>
</dbReference>
<dbReference type="Proteomes" id="UP000008783">
    <property type="component" value="Unassembled WGS sequence"/>
</dbReference>
<dbReference type="RefSeq" id="XP_003319376.1">
    <property type="nucleotide sequence ID" value="XM_003319328.1"/>
</dbReference>
<dbReference type="VEuPathDB" id="FungiDB:PGTG_01550"/>
<evidence type="ECO:0000313" key="10">
    <source>
        <dbReference type="EMBL" id="EFP74957.1"/>
    </source>
</evidence>
<dbReference type="GO" id="GO:0000724">
    <property type="term" value="P:double-strand break repair via homologous recombination"/>
    <property type="evidence" value="ECO:0000318"/>
    <property type="project" value="GO_Central"/>
</dbReference>
<dbReference type="GO" id="GO:0005524">
    <property type="term" value="F:ATP binding"/>
    <property type="evidence" value="ECO:0007669"/>
    <property type="project" value="UniProtKB-KW"/>
</dbReference>
<dbReference type="InterPro" id="IPR014001">
    <property type="entry name" value="Helicase_ATP-bd"/>
</dbReference>
<protein>
    <recommendedName>
        <fullName evidence="7">DNA 3'-5' helicase</fullName>
        <ecNumber evidence="7">5.6.2.4</ecNumber>
    </recommendedName>
</protein>
<feature type="domain" description="Helicase ATP-binding" evidence="9">
    <location>
        <begin position="41"/>
        <end position="235"/>
    </location>
</feature>
<dbReference type="InParanoid" id="E3JSI4"/>
<reference key="1">
    <citation type="submission" date="2007-01" db="EMBL/GenBank/DDBJ databases">
        <title>The Genome Sequence of Puccinia graminis f. sp. tritici Strain CRL 75-36-700-3.</title>
        <authorList>
            <consortium name="The Broad Institute Genome Sequencing Platform"/>
            <person name="Birren B."/>
            <person name="Lander E."/>
            <person name="Galagan J."/>
            <person name="Nusbaum C."/>
            <person name="Devon K."/>
            <person name="Cuomo C."/>
            <person name="Jaffe D."/>
            <person name="Butler J."/>
            <person name="Alvarez P."/>
            <person name="Gnerre S."/>
            <person name="Grabherr M."/>
            <person name="Mauceli E."/>
            <person name="Brockman W."/>
            <person name="Young S."/>
            <person name="LaButti K."/>
            <person name="Sykes S."/>
            <person name="DeCaprio D."/>
            <person name="Crawford M."/>
            <person name="Koehrsen M."/>
            <person name="Engels R."/>
            <person name="Montgomery P."/>
            <person name="Pearson M."/>
            <person name="Howarth C."/>
            <person name="Larson L."/>
            <person name="White J."/>
            <person name="Zeng Q."/>
            <person name="Kodira C."/>
            <person name="Yandava C."/>
            <person name="Alvarado L."/>
            <person name="O'Leary S."/>
            <person name="Szabo L."/>
            <person name="Dean R."/>
            <person name="Schein J."/>
        </authorList>
    </citation>
    <scope>NUCLEOTIDE SEQUENCE</scope>
    <source>
        <strain>CRL 75-36-700-3</strain>
    </source>
</reference>
<dbReference type="EMBL" id="DS178263">
    <property type="protein sequence ID" value="EFP74957.1"/>
    <property type="molecule type" value="Genomic_DNA"/>
</dbReference>
<dbReference type="PANTHER" id="PTHR13710:SF105">
    <property type="entry name" value="ATP-DEPENDENT DNA HELICASE Q1"/>
    <property type="match status" value="1"/>
</dbReference>
<keyword evidence="3" id="KW-0067">ATP-binding</keyword>
<dbReference type="GO" id="GO:0005737">
    <property type="term" value="C:cytoplasm"/>
    <property type="evidence" value="ECO:0000318"/>
    <property type="project" value="GO_Central"/>
</dbReference>
<evidence type="ECO:0000256" key="2">
    <source>
        <dbReference type="ARBA" id="ARBA00022741"/>
    </source>
</evidence>
<evidence type="ECO:0000259" key="9">
    <source>
        <dbReference type="PROSITE" id="PS51192"/>
    </source>
</evidence>
<comment type="similarity">
    <text evidence="1">Belongs to the helicase family. RecQ subfamily.</text>
</comment>
<dbReference type="InterPro" id="IPR011545">
    <property type="entry name" value="DEAD/DEAH_box_helicase_dom"/>
</dbReference>
<dbReference type="SUPFAM" id="SSF52540">
    <property type="entry name" value="P-loop containing nucleoside triphosphate hydrolases"/>
    <property type="match status" value="1"/>
</dbReference>
<accession>E3JSI4</accession>
<dbReference type="EC" id="5.6.2.4" evidence="7"/>
<evidence type="ECO:0000256" key="5">
    <source>
        <dbReference type="ARBA" id="ARBA00023235"/>
    </source>
</evidence>
<dbReference type="SMART" id="SM00487">
    <property type="entry name" value="DEXDc"/>
    <property type="match status" value="1"/>
</dbReference>
<dbReference type="HOGENOM" id="CLU_011478_0_2_1"/>
<dbReference type="InterPro" id="IPR001650">
    <property type="entry name" value="Helicase_C-like"/>
</dbReference>
<dbReference type="Gene3D" id="3.40.50.300">
    <property type="entry name" value="P-loop containing nucleotide triphosphate hydrolases"/>
    <property type="match status" value="2"/>
</dbReference>